<dbReference type="AlphaFoldDB" id="A0A1E3IB57"/>
<accession>A0A1E3IB57</accession>
<feature type="transmembrane region" description="Helical" evidence="1">
    <location>
        <begin position="280"/>
        <end position="301"/>
    </location>
</feature>
<dbReference type="EMBL" id="AWGJ01000001">
    <property type="protein sequence ID" value="ODN85001.1"/>
    <property type="molecule type" value="Genomic_DNA"/>
</dbReference>
<gene>
    <name evidence="2" type="ORF">L202_00837</name>
</gene>
<reference evidence="2 3" key="1">
    <citation type="submission" date="2016-06" db="EMBL/GenBank/DDBJ databases">
        <title>Evolution of pathogenesis and genome organization in the Tremellales.</title>
        <authorList>
            <person name="Cuomo C."/>
            <person name="Litvintseva A."/>
            <person name="Heitman J."/>
            <person name="Chen Y."/>
            <person name="Sun S."/>
            <person name="Springer D."/>
            <person name="Dromer F."/>
            <person name="Young S."/>
            <person name="Zeng Q."/>
            <person name="Chapman S."/>
            <person name="Gujja S."/>
            <person name="Saif S."/>
            <person name="Birren B."/>
        </authorList>
    </citation>
    <scope>NUCLEOTIDE SEQUENCE [LARGE SCALE GENOMIC DNA]</scope>
    <source>
        <strain evidence="2 3">CBS 6039</strain>
    </source>
</reference>
<dbReference type="PANTHER" id="PTHR40465">
    <property type="entry name" value="CHROMOSOME 1, WHOLE GENOME SHOTGUN SEQUENCE"/>
    <property type="match status" value="1"/>
</dbReference>
<feature type="transmembrane region" description="Helical" evidence="1">
    <location>
        <begin position="236"/>
        <end position="259"/>
    </location>
</feature>
<feature type="transmembrane region" description="Helical" evidence="1">
    <location>
        <begin position="157"/>
        <end position="176"/>
    </location>
</feature>
<feature type="transmembrane region" description="Helical" evidence="1">
    <location>
        <begin position="105"/>
        <end position="137"/>
    </location>
</feature>
<keyword evidence="1" id="KW-0472">Membrane</keyword>
<evidence type="ECO:0000256" key="1">
    <source>
        <dbReference type="SAM" id="Phobius"/>
    </source>
</evidence>
<dbReference type="Proteomes" id="UP000094065">
    <property type="component" value="Unassembled WGS sequence"/>
</dbReference>
<sequence length="308" mass="35569">MPSSRLFRLHSSSRLLLFLYQLSIISHPLLSLYIAAYPKGGTASLQHKPRNQQAQDEGAVMASLEELSKASIDANPVGALMPLFFAYTLPSMLSKRRYHRAYLALILWIAVLWLIPYAQYFSSFSAAVVTFYTWAWMMDMFTYKYRSYAQFIDQRWWAWYPMICSCCKIPVQVFYGERAWRINNCNPFILISIGICLHVSSSPFPELLSTVGSFVWSVMTHTSEYTDVTNQLALMFFHLWPTACVVADFITTSSLLYGLHKSRNGWQDTDRLILRLMRYVHPYFGGMMTAWVEVEVGRWGWAELMAGL</sequence>
<dbReference type="OrthoDB" id="2583436at2759"/>
<keyword evidence="1" id="KW-1133">Transmembrane helix</keyword>
<dbReference type="STRING" id="1295533.A0A1E3IB57"/>
<dbReference type="GeneID" id="30152146"/>
<feature type="transmembrane region" description="Helical" evidence="1">
    <location>
        <begin position="15"/>
        <end position="36"/>
    </location>
</feature>
<dbReference type="PANTHER" id="PTHR40465:SF1">
    <property type="entry name" value="DUF6534 DOMAIN-CONTAINING PROTEIN"/>
    <property type="match status" value="1"/>
</dbReference>
<keyword evidence="1" id="KW-0812">Transmembrane</keyword>
<name>A0A1E3IB57_9TREE</name>
<feature type="transmembrane region" description="Helical" evidence="1">
    <location>
        <begin position="188"/>
        <end position="216"/>
    </location>
</feature>
<proteinExistence type="predicted"/>
<organism evidence="2 3">
    <name type="scientific">Cryptococcus amylolentus CBS 6039</name>
    <dbReference type="NCBI Taxonomy" id="1295533"/>
    <lineage>
        <taxon>Eukaryota</taxon>
        <taxon>Fungi</taxon>
        <taxon>Dikarya</taxon>
        <taxon>Basidiomycota</taxon>
        <taxon>Agaricomycotina</taxon>
        <taxon>Tremellomycetes</taxon>
        <taxon>Tremellales</taxon>
        <taxon>Cryptococcaceae</taxon>
        <taxon>Cryptococcus</taxon>
    </lineage>
</organism>
<protein>
    <submittedName>
        <fullName evidence="2">Uncharacterized protein</fullName>
    </submittedName>
</protein>
<dbReference type="RefSeq" id="XP_018998804.1">
    <property type="nucleotide sequence ID" value="XM_019134099.1"/>
</dbReference>
<comment type="caution">
    <text evidence="2">The sequence shown here is derived from an EMBL/GenBank/DDBJ whole genome shotgun (WGS) entry which is preliminary data.</text>
</comment>
<evidence type="ECO:0000313" key="2">
    <source>
        <dbReference type="EMBL" id="ODN85001.1"/>
    </source>
</evidence>
<evidence type="ECO:0000313" key="3">
    <source>
        <dbReference type="Proteomes" id="UP000094065"/>
    </source>
</evidence>
<keyword evidence="3" id="KW-1185">Reference proteome</keyword>